<organism evidence="2 3">
    <name type="scientific">Drosophila pseudoobscura pseudoobscura</name>
    <name type="common">Fruit fly</name>
    <dbReference type="NCBI Taxonomy" id="46245"/>
    <lineage>
        <taxon>Eukaryota</taxon>
        <taxon>Metazoa</taxon>
        <taxon>Ecdysozoa</taxon>
        <taxon>Arthropoda</taxon>
        <taxon>Hexapoda</taxon>
        <taxon>Insecta</taxon>
        <taxon>Pterygota</taxon>
        <taxon>Neoptera</taxon>
        <taxon>Endopterygota</taxon>
        <taxon>Diptera</taxon>
        <taxon>Brachycera</taxon>
        <taxon>Muscomorpha</taxon>
        <taxon>Ephydroidea</taxon>
        <taxon>Drosophilidae</taxon>
        <taxon>Drosophila</taxon>
        <taxon>Sophophora</taxon>
    </lineage>
</organism>
<dbReference type="InParanoid" id="A0A6I8WBZ8"/>
<name>A0A6I8WBZ8_DROPS</name>
<accession>A0A6I8WBZ8</accession>
<sequence>MFKCTIRLVNLVMQLFTVTVEIVALVYLIMLLYSQCMLGGEYYLSVIFSVYSLPVITVQSVVFVLCRLCCFTVGLDPIAMTFNLASGMVCIGSSLTMLVAMIFHCGNEYQYMFFLAGGFGLLAGILHLVNALICNKYMPRKEWTYTKPSKQGRKRMEESILYLVP</sequence>
<keyword evidence="2" id="KW-1185">Reference proteome</keyword>
<evidence type="ECO:0000313" key="3">
    <source>
        <dbReference type="RefSeq" id="XP_033240084.1"/>
    </source>
</evidence>
<evidence type="ECO:0000256" key="1">
    <source>
        <dbReference type="SAM" id="Phobius"/>
    </source>
</evidence>
<dbReference type="KEGG" id="dpo:6896872"/>
<feature type="transmembrane region" description="Helical" evidence="1">
    <location>
        <begin position="78"/>
        <end position="103"/>
    </location>
</feature>
<keyword evidence="1" id="KW-1133">Transmembrane helix</keyword>
<reference evidence="3" key="2">
    <citation type="submission" date="2025-08" db="UniProtKB">
        <authorList>
            <consortium name="RefSeq"/>
        </authorList>
    </citation>
    <scope>IDENTIFICATION</scope>
    <source>
        <strain evidence="3">MV-25-SWS-2005</strain>
        <tissue evidence="3">Whole body</tissue>
    </source>
</reference>
<keyword evidence="1" id="KW-0472">Membrane</keyword>
<dbReference type="RefSeq" id="XP_033240084.1">
    <property type="nucleotide sequence ID" value="XM_033384193.1"/>
</dbReference>
<reference evidence="2" key="1">
    <citation type="submission" date="2024-06" db="UniProtKB">
        <authorList>
            <consortium name="RefSeq"/>
        </authorList>
    </citation>
    <scope>NUCLEOTIDE SEQUENCE [LARGE SCALE GENOMIC DNA]</scope>
    <source>
        <strain evidence="2">MV2-25</strain>
    </source>
</reference>
<feature type="transmembrane region" description="Helical" evidence="1">
    <location>
        <begin position="12"/>
        <end position="30"/>
    </location>
</feature>
<dbReference type="AlphaFoldDB" id="A0A6I8WBZ8"/>
<feature type="transmembrane region" description="Helical" evidence="1">
    <location>
        <begin position="109"/>
        <end position="133"/>
    </location>
</feature>
<gene>
    <name evidence="3" type="primary">LOC6896872</name>
</gene>
<protein>
    <recommendedName>
        <fullName evidence="4">MARVEL domain-containing protein</fullName>
    </recommendedName>
</protein>
<evidence type="ECO:0008006" key="4">
    <source>
        <dbReference type="Google" id="ProtNLM"/>
    </source>
</evidence>
<proteinExistence type="predicted"/>
<keyword evidence="1" id="KW-0812">Transmembrane</keyword>
<evidence type="ECO:0000313" key="2">
    <source>
        <dbReference type="Proteomes" id="UP000001819"/>
    </source>
</evidence>
<feature type="transmembrane region" description="Helical" evidence="1">
    <location>
        <begin position="42"/>
        <end position="66"/>
    </location>
</feature>
<dbReference type="Proteomes" id="UP000001819">
    <property type="component" value="Chromosome 2"/>
</dbReference>